<feature type="region of interest" description="Disordered" evidence="1">
    <location>
        <begin position="80"/>
        <end position="113"/>
    </location>
</feature>
<reference evidence="3" key="1">
    <citation type="submission" date="2016-07" db="EMBL/GenBank/DDBJ databases">
        <authorList>
            <person name="Bretaudeau A."/>
        </authorList>
    </citation>
    <scope>NUCLEOTIDE SEQUENCE</scope>
    <source>
        <strain evidence="3">Rice</strain>
        <tissue evidence="3">Whole body</tissue>
    </source>
</reference>
<feature type="compositionally biased region" description="Polar residues" evidence="1">
    <location>
        <begin position="81"/>
        <end position="98"/>
    </location>
</feature>
<feature type="region of interest" description="Disordered" evidence="1">
    <location>
        <begin position="39"/>
        <end position="60"/>
    </location>
</feature>
<dbReference type="EMBL" id="ODYU01003549">
    <property type="protein sequence ID" value="SOQ42461.1"/>
    <property type="molecule type" value="Genomic_DNA"/>
</dbReference>
<proteinExistence type="predicted"/>
<feature type="transmembrane region" description="Helical" evidence="2">
    <location>
        <begin position="221"/>
        <end position="243"/>
    </location>
</feature>
<protein>
    <submittedName>
        <fullName evidence="3">SFRICE_032203</fullName>
    </submittedName>
</protein>
<gene>
    <name evidence="3" type="ORF">SFRICE_032203</name>
</gene>
<evidence type="ECO:0000256" key="2">
    <source>
        <dbReference type="SAM" id="Phobius"/>
    </source>
</evidence>
<dbReference type="AlphaFoldDB" id="A0A2H1VNQ3"/>
<keyword evidence="2" id="KW-1133">Transmembrane helix</keyword>
<keyword evidence="2" id="KW-0812">Transmembrane</keyword>
<evidence type="ECO:0000313" key="3">
    <source>
        <dbReference type="EMBL" id="SOQ42461.1"/>
    </source>
</evidence>
<name>A0A2H1VNQ3_SPOFR</name>
<sequence length="249" mass="27844">MASDLVRDYTELMLNSPYGQIVYGTEGLPSKVMKSLSSETFTKTEEEDESSEANENTDHLVINDQCRPWTLVVPELEELQDQQQSRTPNNQLLVSGSHYQKEKDDPISSSSYTLASDSSQYSNDVDLWLRGSPTESTGVQNSRVAVVQRSTIAPSSSLDGMWYILAMILPMFSVNNCVQWRCTPSTVLSAAEFFLNQFTRFCQLARTHLRRLAGDQIARDLFATAMDIVLVVYAIGFLVLSLYQASIIG</sequence>
<evidence type="ECO:0000256" key="1">
    <source>
        <dbReference type="SAM" id="MobiDB-lite"/>
    </source>
</evidence>
<organism evidence="3">
    <name type="scientific">Spodoptera frugiperda</name>
    <name type="common">Fall armyworm</name>
    <dbReference type="NCBI Taxonomy" id="7108"/>
    <lineage>
        <taxon>Eukaryota</taxon>
        <taxon>Metazoa</taxon>
        <taxon>Ecdysozoa</taxon>
        <taxon>Arthropoda</taxon>
        <taxon>Hexapoda</taxon>
        <taxon>Insecta</taxon>
        <taxon>Pterygota</taxon>
        <taxon>Neoptera</taxon>
        <taxon>Endopterygota</taxon>
        <taxon>Lepidoptera</taxon>
        <taxon>Glossata</taxon>
        <taxon>Ditrysia</taxon>
        <taxon>Noctuoidea</taxon>
        <taxon>Noctuidae</taxon>
        <taxon>Amphipyrinae</taxon>
        <taxon>Spodoptera</taxon>
    </lineage>
</organism>
<keyword evidence="2" id="KW-0472">Membrane</keyword>
<accession>A0A2H1VNQ3</accession>